<evidence type="ECO:0000313" key="1">
    <source>
        <dbReference type="EMBL" id="KAI5079331.1"/>
    </source>
</evidence>
<dbReference type="Proteomes" id="UP000886520">
    <property type="component" value="Chromosome 5"/>
</dbReference>
<proteinExistence type="predicted"/>
<keyword evidence="2" id="KW-1185">Reference proteome</keyword>
<dbReference type="EMBL" id="JABFUD020000005">
    <property type="protein sequence ID" value="KAI5079331.1"/>
    <property type="molecule type" value="Genomic_DNA"/>
</dbReference>
<accession>A0A9D4ZN18</accession>
<reference evidence="1 2" key="1">
    <citation type="submission" date="2021-01" db="EMBL/GenBank/DDBJ databases">
        <title>Adiantum capillus-veneris genome.</title>
        <authorList>
            <person name="Fang Y."/>
            <person name="Liao Q."/>
        </authorList>
    </citation>
    <scope>NUCLEOTIDE SEQUENCE [LARGE SCALE GENOMIC DNA]</scope>
    <source>
        <strain evidence="1">H3</strain>
        <tissue evidence="1">Leaf</tissue>
    </source>
</reference>
<comment type="caution">
    <text evidence="1">The sequence shown here is derived from an EMBL/GenBank/DDBJ whole genome shotgun (WGS) entry which is preliminary data.</text>
</comment>
<organism evidence="1 2">
    <name type="scientific">Adiantum capillus-veneris</name>
    <name type="common">Maidenhair fern</name>
    <dbReference type="NCBI Taxonomy" id="13818"/>
    <lineage>
        <taxon>Eukaryota</taxon>
        <taxon>Viridiplantae</taxon>
        <taxon>Streptophyta</taxon>
        <taxon>Embryophyta</taxon>
        <taxon>Tracheophyta</taxon>
        <taxon>Polypodiopsida</taxon>
        <taxon>Polypodiidae</taxon>
        <taxon>Polypodiales</taxon>
        <taxon>Pteridineae</taxon>
        <taxon>Pteridaceae</taxon>
        <taxon>Vittarioideae</taxon>
        <taxon>Adiantum</taxon>
    </lineage>
</organism>
<name>A0A9D4ZN18_ADICA</name>
<sequence>MAGCSSFTRGTQSAVCCEPGLGPVSTNSACSLVTPTSPDPSLSVHLDLACLLGTSGLAHGLPRLRPDDLQCLPEGHAHAMSAALQVLHEHAQG</sequence>
<evidence type="ECO:0000313" key="2">
    <source>
        <dbReference type="Proteomes" id="UP000886520"/>
    </source>
</evidence>
<protein>
    <submittedName>
        <fullName evidence="1">Uncharacterized protein</fullName>
    </submittedName>
</protein>
<dbReference type="AlphaFoldDB" id="A0A9D4ZN18"/>
<gene>
    <name evidence="1" type="ORF">GOP47_0004810</name>
</gene>